<evidence type="ECO:0000256" key="2">
    <source>
        <dbReference type="ARBA" id="ARBA00022801"/>
    </source>
</evidence>
<dbReference type="CDD" id="cd04511">
    <property type="entry name" value="NUDIX_Hydrolase"/>
    <property type="match status" value="1"/>
</dbReference>
<evidence type="ECO:0000256" key="3">
    <source>
        <dbReference type="ARBA" id="ARBA00022842"/>
    </source>
</evidence>
<evidence type="ECO:0000313" key="6">
    <source>
        <dbReference type="EMBL" id="AAZ45477.1"/>
    </source>
</evidence>
<dbReference type="HOGENOM" id="CLU_037162_16_1_4"/>
<dbReference type="EMBL" id="CP000089">
    <property type="protein sequence ID" value="AAZ45477.1"/>
    <property type="molecule type" value="Genomic_DNA"/>
</dbReference>
<comment type="similarity">
    <text evidence="4">Belongs to the Nudix hydrolase family.</text>
</comment>
<comment type="cofactor">
    <cofactor evidence="1">
        <name>Mg(2+)</name>
        <dbReference type="ChEBI" id="CHEBI:18420"/>
    </cofactor>
</comment>
<dbReference type="STRING" id="159087.Daro_0721"/>
<organism evidence="6">
    <name type="scientific">Dechloromonas aromatica (strain RCB)</name>
    <dbReference type="NCBI Taxonomy" id="159087"/>
    <lineage>
        <taxon>Bacteria</taxon>
        <taxon>Pseudomonadati</taxon>
        <taxon>Pseudomonadota</taxon>
        <taxon>Betaproteobacteria</taxon>
        <taxon>Rhodocyclales</taxon>
        <taxon>Azonexaceae</taxon>
        <taxon>Dechloromonas</taxon>
    </lineage>
</organism>
<reference evidence="6" key="1">
    <citation type="submission" date="2005-08" db="EMBL/GenBank/DDBJ databases">
        <title>Complete sequence of Dechloromonas aromatica RCB.</title>
        <authorList>
            <person name="Salinero K.K."/>
            <person name="Copeland A."/>
            <person name="Lucas S."/>
            <person name="Lapidus A."/>
            <person name="Barry K."/>
            <person name="Detter J.C."/>
            <person name="Glavina T."/>
            <person name="Hammon N."/>
            <person name="Israni S."/>
            <person name="Pitluck S."/>
            <person name="Di Bartolo G."/>
            <person name="Trong S."/>
            <person name="Schmutz J."/>
            <person name="Larimer F."/>
            <person name="Land M."/>
            <person name="Ivanova N."/>
            <person name="Richardson P."/>
        </authorList>
    </citation>
    <scope>NUCLEOTIDE SEQUENCE</scope>
    <source>
        <strain evidence="6">RCB</strain>
    </source>
</reference>
<dbReference type="SUPFAM" id="SSF55811">
    <property type="entry name" value="Nudix"/>
    <property type="match status" value="1"/>
</dbReference>
<dbReference type="PROSITE" id="PS00893">
    <property type="entry name" value="NUDIX_BOX"/>
    <property type="match status" value="1"/>
</dbReference>
<accession>Q47I54</accession>
<dbReference type="PROSITE" id="PS51462">
    <property type="entry name" value="NUDIX"/>
    <property type="match status" value="1"/>
</dbReference>
<sequence length="157" mass="17877">MPRHVCNACGHIHYENPRLIVGCVAEWEDRILLCRRAIEPRHGFWTLPAGFMENGETTTQAAIRETHEEAGADIFVDAPFALISIAHINQVHLFYRGKLRGSNYAAGEESLEVYLFTPEEIPWENLAFRSVTLCLEHYLADRKDGRFGFHEAQLGPL</sequence>
<evidence type="ECO:0000256" key="1">
    <source>
        <dbReference type="ARBA" id="ARBA00001946"/>
    </source>
</evidence>
<dbReference type="PANTHER" id="PTHR43222">
    <property type="entry name" value="NUDIX HYDROLASE 23"/>
    <property type="match status" value="1"/>
</dbReference>
<dbReference type="InterPro" id="IPR000086">
    <property type="entry name" value="NUDIX_hydrolase_dom"/>
</dbReference>
<dbReference type="InterPro" id="IPR015797">
    <property type="entry name" value="NUDIX_hydrolase-like_dom_sf"/>
</dbReference>
<keyword evidence="3" id="KW-0460">Magnesium</keyword>
<proteinExistence type="inferred from homology"/>
<keyword evidence="2 4" id="KW-0378">Hydrolase</keyword>
<dbReference type="GO" id="GO:0016787">
    <property type="term" value="F:hydrolase activity"/>
    <property type="evidence" value="ECO:0007669"/>
    <property type="project" value="UniProtKB-KW"/>
</dbReference>
<protein>
    <submittedName>
        <fullName evidence="6">NUDIX hydrolase</fullName>
    </submittedName>
</protein>
<dbReference type="KEGG" id="dar:Daro_0721"/>
<dbReference type="PRINTS" id="PR00502">
    <property type="entry name" value="NUDIXFAMILY"/>
</dbReference>
<evidence type="ECO:0000259" key="5">
    <source>
        <dbReference type="PROSITE" id="PS51462"/>
    </source>
</evidence>
<dbReference type="AlphaFoldDB" id="Q47I54"/>
<feature type="domain" description="Nudix hydrolase" evidence="5">
    <location>
        <begin position="16"/>
        <end position="139"/>
    </location>
</feature>
<dbReference type="InterPro" id="IPR020084">
    <property type="entry name" value="NUDIX_hydrolase_CS"/>
</dbReference>
<evidence type="ECO:0000256" key="4">
    <source>
        <dbReference type="RuleBase" id="RU003476"/>
    </source>
</evidence>
<name>Q47I54_DECAR</name>
<gene>
    <name evidence="6" type="ordered locus">Daro_0721</name>
</gene>
<dbReference type="InterPro" id="IPR020476">
    <property type="entry name" value="Nudix_hydrolase"/>
</dbReference>
<dbReference type="Pfam" id="PF00293">
    <property type="entry name" value="NUDIX"/>
    <property type="match status" value="1"/>
</dbReference>
<dbReference type="PANTHER" id="PTHR43222:SF2">
    <property type="entry name" value="NUDIX HYDROLASE 23, CHLOROPLASTIC"/>
    <property type="match status" value="1"/>
</dbReference>
<dbReference type="Gene3D" id="3.90.79.10">
    <property type="entry name" value="Nucleoside Triphosphate Pyrophosphohydrolase"/>
    <property type="match status" value="1"/>
</dbReference>
<dbReference type="eggNOG" id="COG1051">
    <property type="taxonomic scope" value="Bacteria"/>
</dbReference>